<organism evidence="3 4">
    <name type="scientific">Candidatus Propionivibrio dominans</name>
    <dbReference type="NCBI Taxonomy" id="2954373"/>
    <lineage>
        <taxon>Bacteria</taxon>
        <taxon>Pseudomonadati</taxon>
        <taxon>Pseudomonadota</taxon>
        <taxon>Betaproteobacteria</taxon>
        <taxon>Rhodocyclales</taxon>
        <taxon>Rhodocyclaceae</taxon>
        <taxon>Propionivibrio</taxon>
    </lineage>
</organism>
<protein>
    <recommendedName>
        <fullName evidence="2">P-type ATPase A domain-containing protein</fullName>
    </recommendedName>
</protein>
<feature type="transmembrane region" description="Helical" evidence="1">
    <location>
        <begin position="72"/>
        <end position="94"/>
    </location>
</feature>
<dbReference type="InterPro" id="IPR008250">
    <property type="entry name" value="ATPase_P-typ_transduc_dom_A_sf"/>
</dbReference>
<accession>A0A9D7I7N0</accession>
<evidence type="ECO:0000313" key="3">
    <source>
        <dbReference type="EMBL" id="MBK7422267.1"/>
    </source>
</evidence>
<sequence>MLKNAAPLRAVAALGDRLNMVFKGTAVAQGSRHAIVTATGMQTEMGGIAKLLDTTPDAPTPLQVEIVHLGKVLGIAALVIAGLVVAVILLISDIQGPPMSSRFCCWRVACRSRRARGLPAILSVVLAVGCAAWPTTPSSSWPR</sequence>
<keyword evidence="1" id="KW-0812">Transmembrane</keyword>
<keyword evidence="1" id="KW-1133">Transmembrane helix</keyword>
<feature type="transmembrane region" description="Helical" evidence="1">
    <location>
        <begin position="115"/>
        <end position="134"/>
    </location>
</feature>
<dbReference type="InterPro" id="IPR059000">
    <property type="entry name" value="ATPase_P-type_domA"/>
</dbReference>
<dbReference type="EMBL" id="JADJNC010000005">
    <property type="protein sequence ID" value="MBK7422267.1"/>
    <property type="molecule type" value="Genomic_DNA"/>
</dbReference>
<dbReference type="AlphaFoldDB" id="A0A9D7I7N0"/>
<dbReference type="InterPro" id="IPR023298">
    <property type="entry name" value="ATPase_P-typ_TM_dom_sf"/>
</dbReference>
<comment type="caution">
    <text evidence="3">The sequence shown here is derived from an EMBL/GenBank/DDBJ whole genome shotgun (WGS) entry which is preliminary data.</text>
</comment>
<dbReference type="SUPFAM" id="SSF81653">
    <property type="entry name" value="Calcium ATPase, transduction domain A"/>
    <property type="match status" value="1"/>
</dbReference>
<dbReference type="Proteomes" id="UP000886602">
    <property type="component" value="Unassembled WGS sequence"/>
</dbReference>
<dbReference type="PANTHER" id="PTHR42861">
    <property type="entry name" value="CALCIUM-TRANSPORTING ATPASE"/>
    <property type="match status" value="1"/>
</dbReference>
<feature type="domain" description="P-type ATPase A" evidence="2">
    <location>
        <begin position="16"/>
        <end position="52"/>
    </location>
</feature>
<keyword evidence="1" id="KW-0472">Membrane</keyword>
<evidence type="ECO:0000313" key="4">
    <source>
        <dbReference type="Proteomes" id="UP000886602"/>
    </source>
</evidence>
<evidence type="ECO:0000256" key="1">
    <source>
        <dbReference type="SAM" id="Phobius"/>
    </source>
</evidence>
<dbReference type="SUPFAM" id="SSF81665">
    <property type="entry name" value="Calcium ATPase, transmembrane domain M"/>
    <property type="match status" value="1"/>
</dbReference>
<dbReference type="Pfam" id="PF00122">
    <property type="entry name" value="E1-E2_ATPase"/>
    <property type="match status" value="1"/>
</dbReference>
<proteinExistence type="predicted"/>
<dbReference type="Gene3D" id="2.70.150.10">
    <property type="entry name" value="Calcium-transporting ATPase, cytoplasmic transduction domain A"/>
    <property type="match status" value="1"/>
</dbReference>
<gene>
    <name evidence="3" type="ORF">IPJ48_03745</name>
</gene>
<dbReference type="Gene3D" id="1.20.1110.10">
    <property type="entry name" value="Calcium-transporting ATPase, transmembrane domain"/>
    <property type="match status" value="1"/>
</dbReference>
<evidence type="ECO:0000259" key="2">
    <source>
        <dbReference type="Pfam" id="PF00122"/>
    </source>
</evidence>
<name>A0A9D7I7N0_9RHOO</name>
<reference evidence="3" key="1">
    <citation type="submission" date="2020-10" db="EMBL/GenBank/DDBJ databases">
        <title>Connecting structure to function with the recovery of over 1000 high-quality activated sludge metagenome-assembled genomes encoding full-length rRNA genes using long-read sequencing.</title>
        <authorList>
            <person name="Singleton C.M."/>
            <person name="Petriglieri F."/>
            <person name="Kristensen J.M."/>
            <person name="Kirkegaard R.H."/>
            <person name="Michaelsen T.Y."/>
            <person name="Andersen M.H."/>
            <person name="Karst S.M."/>
            <person name="Dueholm M.S."/>
            <person name="Nielsen P.H."/>
            <person name="Albertsen M."/>
        </authorList>
    </citation>
    <scope>NUCLEOTIDE SEQUENCE</scope>
    <source>
        <strain evidence="3">EsbW_18-Q3-R4-48_MAXAC.044</strain>
    </source>
</reference>